<dbReference type="GO" id="GO:0004222">
    <property type="term" value="F:metalloendopeptidase activity"/>
    <property type="evidence" value="ECO:0007669"/>
    <property type="project" value="TreeGrafter"/>
</dbReference>
<dbReference type="SUPFAM" id="SSF51261">
    <property type="entry name" value="Duplicated hybrid motif"/>
    <property type="match status" value="1"/>
</dbReference>
<dbReference type="InterPro" id="IPR016047">
    <property type="entry name" value="M23ase_b-sheet_dom"/>
</dbReference>
<keyword evidence="1 2" id="KW-0732">Signal</keyword>
<dbReference type="CDD" id="cd12797">
    <property type="entry name" value="M23_peptidase"/>
    <property type="match status" value="1"/>
</dbReference>
<comment type="caution">
    <text evidence="4">The sequence shown here is derived from an EMBL/GenBank/DDBJ whole genome shotgun (WGS) entry which is preliminary data.</text>
</comment>
<evidence type="ECO:0000313" key="4">
    <source>
        <dbReference type="EMBL" id="HGS21696.1"/>
    </source>
</evidence>
<dbReference type="PANTHER" id="PTHR21666:SF289">
    <property type="entry name" value="L-ALA--D-GLU ENDOPEPTIDASE"/>
    <property type="match status" value="1"/>
</dbReference>
<dbReference type="Pfam" id="PF01551">
    <property type="entry name" value="Peptidase_M23"/>
    <property type="match status" value="1"/>
</dbReference>
<organism evidence="4">
    <name type="scientific">Anaerolinea thermolimosa</name>
    <dbReference type="NCBI Taxonomy" id="229919"/>
    <lineage>
        <taxon>Bacteria</taxon>
        <taxon>Bacillati</taxon>
        <taxon>Chloroflexota</taxon>
        <taxon>Anaerolineae</taxon>
        <taxon>Anaerolineales</taxon>
        <taxon>Anaerolineaceae</taxon>
        <taxon>Anaerolinea</taxon>
    </lineage>
</organism>
<feature type="domain" description="M23ase beta-sheet core" evidence="3">
    <location>
        <begin position="198"/>
        <end position="244"/>
    </location>
</feature>
<feature type="signal peptide" evidence="2">
    <location>
        <begin position="1"/>
        <end position="27"/>
    </location>
</feature>
<dbReference type="Gene3D" id="2.70.70.10">
    <property type="entry name" value="Glucose Permease (Domain IIA)"/>
    <property type="match status" value="1"/>
</dbReference>
<gene>
    <name evidence="4" type="ORF">ENT37_07490</name>
</gene>
<dbReference type="AlphaFoldDB" id="A0A7C4KHN9"/>
<evidence type="ECO:0000259" key="3">
    <source>
        <dbReference type="Pfam" id="PF01551"/>
    </source>
</evidence>
<dbReference type="InterPro" id="IPR050570">
    <property type="entry name" value="Cell_wall_metabolism_enzyme"/>
</dbReference>
<dbReference type="InterPro" id="IPR011055">
    <property type="entry name" value="Dup_hybrid_motif"/>
</dbReference>
<proteinExistence type="predicted"/>
<name>A0A7C4KHN9_9CHLR</name>
<dbReference type="EMBL" id="DSYK01000373">
    <property type="protein sequence ID" value="HGS21696.1"/>
    <property type="molecule type" value="Genomic_DNA"/>
</dbReference>
<evidence type="ECO:0000256" key="2">
    <source>
        <dbReference type="SAM" id="SignalP"/>
    </source>
</evidence>
<sequence length="292" mass="31729">MQKRLSSLCVFLILVFLVACQTDQAPAFDSFQYSTTQPIITSSIMATRNPSATPIPTRLIPSTLPTPARFTNLCSPLEGEPIDNLNRPDLLKNPFQAPRPGDDGGHHGIDLAYWSRPDGSSMLGLPVQSVLDGLVAGIINNRPPYGNAILIETPPEVISPNWRQALPFSSYHLDSRLTLPISLTCPKYPDPPATRNASLYLLYAHLQDAPGLKIGEAVSCGQTIGKVGTSGKSVNPHLHLETRIGPAGQSFGSMAHYDNAATEDEMLTYCLWRLSGEFQPFDPILLLSLQSP</sequence>
<dbReference type="PROSITE" id="PS51257">
    <property type="entry name" value="PROKAR_LIPOPROTEIN"/>
    <property type="match status" value="1"/>
</dbReference>
<evidence type="ECO:0000256" key="1">
    <source>
        <dbReference type="ARBA" id="ARBA00022729"/>
    </source>
</evidence>
<feature type="chain" id="PRO_5027871973" evidence="2">
    <location>
        <begin position="28"/>
        <end position="292"/>
    </location>
</feature>
<reference evidence="4" key="1">
    <citation type="journal article" date="2020" name="mSystems">
        <title>Genome- and Community-Level Interaction Insights into Carbon Utilization and Element Cycling Functions of Hydrothermarchaeota in Hydrothermal Sediment.</title>
        <authorList>
            <person name="Zhou Z."/>
            <person name="Liu Y."/>
            <person name="Xu W."/>
            <person name="Pan J."/>
            <person name="Luo Z.H."/>
            <person name="Li M."/>
        </authorList>
    </citation>
    <scope>NUCLEOTIDE SEQUENCE [LARGE SCALE GENOMIC DNA]</scope>
    <source>
        <strain evidence="4">SpSt-573</strain>
    </source>
</reference>
<dbReference type="PANTHER" id="PTHR21666">
    <property type="entry name" value="PEPTIDASE-RELATED"/>
    <property type="match status" value="1"/>
</dbReference>
<accession>A0A7C4KHN9</accession>
<protein>
    <submittedName>
        <fullName evidence="4">M23 family metallopeptidase</fullName>
    </submittedName>
</protein>